<dbReference type="InterPro" id="IPR039615">
    <property type="entry name" value="PKS"/>
</dbReference>
<protein>
    <submittedName>
        <fullName evidence="2">Uncharacterized protein</fullName>
    </submittedName>
</protein>
<proteinExistence type="predicted"/>
<feature type="region of interest" description="Disordered" evidence="1">
    <location>
        <begin position="88"/>
        <end position="143"/>
    </location>
</feature>
<dbReference type="PANTHER" id="PTHR33781:SF3">
    <property type="entry name" value="PROTEIN PHYTOCHROME KINASE SUBSTRATE 3"/>
    <property type="match status" value="1"/>
</dbReference>
<dbReference type="PANTHER" id="PTHR33781">
    <property type="entry name" value="PROTEIN PHYTOCHROME KINASE SUBSTRATE 1-RELATED"/>
    <property type="match status" value="1"/>
</dbReference>
<feature type="compositionally biased region" description="Polar residues" evidence="1">
    <location>
        <begin position="118"/>
        <end position="143"/>
    </location>
</feature>
<sequence length="368" mass="41217">MAMATYSTYKGNGDGGVHLRDVSFSSYLDSTERDFVRNLAASIHNNNQSPAGWESSVTTPRLSRGKNRISRVELDVFGAERYFNEKLEDQKSQIPKRNHGVRSQHKSMREKTLDQLENKSTYSTTSTISHKSPTPSLKSQESYNSQSNGLKLLSNLQGVCSNKKSIYTIKNQNIVQSPKLSYKGDNKSRESNKISHYQDHFEFPIIHDEQPRKSLEVFGFKHIGKQDTIAQNIERKLSILAWDAIPNSKNNASFVKVDHYDQHDVRSEASSDLFEIENISGNHVSHQSSYATSEASIEWSVVTASAADQLSVASIRCENYQKVSNMVKMKVQKSSSSSLGGAMLLGCKSHKAIDVIVGSFNNRNNKKN</sequence>
<evidence type="ECO:0000256" key="1">
    <source>
        <dbReference type="SAM" id="MobiDB-lite"/>
    </source>
</evidence>
<evidence type="ECO:0000313" key="2">
    <source>
        <dbReference type="EMBL" id="KAK9748043.1"/>
    </source>
</evidence>
<accession>A0AAW1MQG6</accession>
<evidence type="ECO:0000313" key="3">
    <source>
        <dbReference type="Proteomes" id="UP001443914"/>
    </source>
</evidence>
<comment type="caution">
    <text evidence="2">The sequence shown here is derived from an EMBL/GenBank/DDBJ whole genome shotgun (WGS) entry which is preliminary data.</text>
</comment>
<dbReference type="AlphaFoldDB" id="A0AAW1MQG6"/>
<name>A0AAW1MQG6_SAPOF</name>
<feature type="compositionally biased region" description="Basic residues" evidence="1">
    <location>
        <begin position="94"/>
        <end position="106"/>
    </location>
</feature>
<gene>
    <name evidence="2" type="ORF">RND81_02G031400</name>
</gene>
<dbReference type="EMBL" id="JBDFQZ010000002">
    <property type="protein sequence ID" value="KAK9748043.1"/>
    <property type="molecule type" value="Genomic_DNA"/>
</dbReference>
<feature type="compositionally biased region" description="Basic and acidic residues" evidence="1">
    <location>
        <begin position="107"/>
        <end position="117"/>
    </location>
</feature>
<reference evidence="2" key="1">
    <citation type="submission" date="2024-03" db="EMBL/GenBank/DDBJ databases">
        <title>WGS assembly of Saponaria officinalis var. Norfolk2.</title>
        <authorList>
            <person name="Jenkins J."/>
            <person name="Shu S."/>
            <person name="Grimwood J."/>
            <person name="Barry K."/>
            <person name="Goodstein D."/>
            <person name="Schmutz J."/>
            <person name="Leebens-Mack J."/>
            <person name="Osbourn A."/>
        </authorList>
    </citation>
    <scope>NUCLEOTIDE SEQUENCE [LARGE SCALE GENOMIC DNA]</scope>
    <source>
        <strain evidence="2">JIC</strain>
    </source>
</reference>
<keyword evidence="3" id="KW-1185">Reference proteome</keyword>
<dbReference type="GO" id="GO:0009638">
    <property type="term" value="P:phototropism"/>
    <property type="evidence" value="ECO:0007669"/>
    <property type="project" value="InterPro"/>
</dbReference>
<organism evidence="2 3">
    <name type="scientific">Saponaria officinalis</name>
    <name type="common">Common soapwort</name>
    <name type="synonym">Lychnis saponaria</name>
    <dbReference type="NCBI Taxonomy" id="3572"/>
    <lineage>
        <taxon>Eukaryota</taxon>
        <taxon>Viridiplantae</taxon>
        <taxon>Streptophyta</taxon>
        <taxon>Embryophyta</taxon>
        <taxon>Tracheophyta</taxon>
        <taxon>Spermatophyta</taxon>
        <taxon>Magnoliopsida</taxon>
        <taxon>eudicotyledons</taxon>
        <taxon>Gunneridae</taxon>
        <taxon>Pentapetalae</taxon>
        <taxon>Caryophyllales</taxon>
        <taxon>Caryophyllaceae</taxon>
        <taxon>Caryophylleae</taxon>
        <taxon>Saponaria</taxon>
    </lineage>
</organism>
<dbReference type="Proteomes" id="UP001443914">
    <property type="component" value="Unassembled WGS sequence"/>
</dbReference>